<dbReference type="InterPro" id="IPR043195">
    <property type="entry name" value="TTC12"/>
</dbReference>
<evidence type="ECO:0000313" key="2">
    <source>
        <dbReference type="EMBL" id="CEM30066.1"/>
    </source>
</evidence>
<feature type="compositionally biased region" description="Polar residues" evidence="1">
    <location>
        <begin position="379"/>
        <end position="393"/>
    </location>
</feature>
<dbReference type="OMA" id="PHECKAS"/>
<dbReference type="PANTHER" id="PTHR46540">
    <property type="entry name" value="TETRATRICOPEPTIDE REPEAT PROTEIN 12"/>
    <property type="match status" value="1"/>
</dbReference>
<organism evidence="2 3">
    <name type="scientific">Vitrella brassicaformis (strain CCMP3155)</name>
    <dbReference type="NCBI Taxonomy" id="1169540"/>
    <lineage>
        <taxon>Eukaryota</taxon>
        <taxon>Sar</taxon>
        <taxon>Alveolata</taxon>
        <taxon>Colpodellida</taxon>
        <taxon>Vitrellaceae</taxon>
        <taxon>Vitrella</taxon>
    </lineage>
</organism>
<dbReference type="STRING" id="1169540.A0A0G4GJD7"/>
<dbReference type="GO" id="GO:0005737">
    <property type="term" value="C:cytoplasm"/>
    <property type="evidence" value="ECO:0007669"/>
    <property type="project" value="TreeGrafter"/>
</dbReference>
<dbReference type="Gene3D" id="1.25.40.10">
    <property type="entry name" value="Tetratricopeptide repeat domain"/>
    <property type="match status" value="1"/>
</dbReference>
<sequence>MSDDAVMPPEGISEDLARKAAQLASVQPPGSDDVDDFLERVEDITATITSLVEGKVKPEEVDDDIAREERRQRAKLRAMEEAARAAREADEKRRLYGREGKGEGDKYQWFCKRCFVEYEEDSLDGHEQCRRCGRQLMSRAARHAELHAKVEQLKEDKAQHLSRKDRWLRWKKSQELLGRGKSINYTKWDYWEPESDEDDQDTGPPIVPEDDPNFKALEKEMTASATKRSDRWKTAEQCRLRGNESLREKDYVRAVEHYQEGLDYRKDMLPLWTNKALAELKLFRWTDAQRSCTQVLDYVEVFEESYASRPDVCFKALTRRALALRGQKQYEAAQHDLEAAHKLFPKDKEAIKLLEDTKIAVQEVQQLRQSTKDHHEQQQADSPASRTTEAESPTSDRLEGDLAVVESSQVRPHECKASASDLQRASGLLAVSTKSLAELSSRACAELKGLLEGSADVRRWFCMAPNRPKAGITIAIEDVRACAQKIRLDPSLGKTLAAAPKDPLVKGSQRATELLDIVVTDNAWACNLALEAARPLLTLVAEGIARNRALMVLEEMSHFDLPRKSLADALLRDDHRVSMLVQLIASFQSPVDEEQDDLVKILLAAAHEVGLPDIPVPRLISDGRTDAEVACALLGNLALEPTVRRRLRECAVDIVSAALKYIRPNDPVACERGATLILNAAQDELISEEIARHSFAPILVTLKNEKNESAGEIRYLPRIQKLLGILVNGTTRSPAARHELVTMREAMDVLLIYAKSTDEVVCQRAMALLFRMVTDGVTVGEGAVAALVMAIDGALELHTGREEVPEVVGASVRLFCALVTKKGVRSTVAEFQRSPAMPRLPRVLLRIFQCFKKLTPTRDVPSEEASSPPSQLRGNICLLISRLAQAQEEALGVLKSGDALAERNGPTDVLRSLDLRPLVSPVIECLRREPPKSGPQQNAAVALTRLARVECYRDTVRALHGFEALHQIAAKALN</sequence>
<dbReference type="InterPro" id="IPR019734">
    <property type="entry name" value="TPR_rpt"/>
</dbReference>
<evidence type="ECO:0000256" key="1">
    <source>
        <dbReference type="SAM" id="MobiDB-lite"/>
    </source>
</evidence>
<keyword evidence="3" id="KW-1185">Reference proteome</keyword>
<dbReference type="VEuPathDB" id="CryptoDB:Vbra_17973"/>
<dbReference type="GO" id="GO:0070286">
    <property type="term" value="P:axonemal dynein complex assembly"/>
    <property type="evidence" value="ECO:0007669"/>
    <property type="project" value="TreeGrafter"/>
</dbReference>
<proteinExistence type="predicted"/>
<dbReference type="InterPro" id="IPR011990">
    <property type="entry name" value="TPR-like_helical_dom_sf"/>
</dbReference>
<feature type="region of interest" description="Disordered" evidence="1">
    <location>
        <begin position="193"/>
        <end position="212"/>
    </location>
</feature>
<dbReference type="InParanoid" id="A0A0G4GJD7"/>
<dbReference type="Proteomes" id="UP000041254">
    <property type="component" value="Unassembled WGS sequence"/>
</dbReference>
<protein>
    <recommendedName>
        <fullName evidence="4">Protein unc-45 homolog B</fullName>
    </recommendedName>
</protein>
<evidence type="ECO:0000313" key="3">
    <source>
        <dbReference type="Proteomes" id="UP000041254"/>
    </source>
</evidence>
<reference evidence="2 3" key="1">
    <citation type="submission" date="2014-11" db="EMBL/GenBank/DDBJ databases">
        <authorList>
            <person name="Zhu J."/>
            <person name="Qi W."/>
            <person name="Song R."/>
        </authorList>
    </citation>
    <scope>NUCLEOTIDE SEQUENCE [LARGE SCALE GENOMIC DNA]</scope>
</reference>
<dbReference type="EMBL" id="CDMY01000688">
    <property type="protein sequence ID" value="CEM30066.1"/>
    <property type="molecule type" value="Genomic_DNA"/>
</dbReference>
<dbReference type="SUPFAM" id="SSF48452">
    <property type="entry name" value="TPR-like"/>
    <property type="match status" value="1"/>
</dbReference>
<dbReference type="InterPro" id="IPR011989">
    <property type="entry name" value="ARM-like"/>
</dbReference>
<dbReference type="GO" id="GO:0005813">
    <property type="term" value="C:centrosome"/>
    <property type="evidence" value="ECO:0007669"/>
    <property type="project" value="TreeGrafter"/>
</dbReference>
<dbReference type="InterPro" id="IPR016024">
    <property type="entry name" value="ARM-type_fold"/>
</dbReference>
<dbReference type="OrthoDB" id="434506at2759"/>
<dbReference type="GO" id="GO:0007288">
    <property type="term" value="P:sperm axoneme assembly"/>
    <property type="evidence" value="ECO:0007669"/>
    <property type="project" value="TreeGrafter"/>
</dbReference>
<dbReference type="PANTHER" id="PTHR46540:SF1">
    <property type="entry name" value="TETRATRICOPEPTIDE REPEAT PROTEIN 12"/>
    <property type="match status" value="1"/>
</dbReference>
<gene>
    <name evidence="2" type="ORF">Vbra_17973</name>
</gene>
<dbReference type="Gene3D" id="1.25.10.10">
    <property type="entry name" value="Leucine-rich Repeat Variant"/>
    <property type="match status" value="1"/>
</dbReference>
<dbReference type="SUPFAM" id="SSF48371">
    <property type="entry name" value="ARM repeat"/>
    <property type="match status" value="1"/>
</dbReference>
<feature type="region of interest" description="Disordered" evidence="1">
    <location>
        <begin position="367"/>
        <end position="418"/>
    </location>
</feature>
<name>A0A0G4GJD7_VITBC</name>
<dbReference type="AlphaFoldDB" id="A0A0G4GJD7"/>
<dbReference type="SMART" id="SM00028">
    <property type="entry name" value="TPR"/>
    <property type="match status" value="3"/>
</dbReference>
<accession>A0A0G4GJD7</accession>
<evidence type="ECO:0008006" key="4">
    <source>
        <dbReference type="Google" id="ProtNLM"/>
    </source>
</evidence>